<evidence type="ECO:0000313" key="1">
    <source>
        <dbReference type="EMBL" id="KAL0934908.1"/>
    </source>
</evidence>
<evidence type="ECO:0000313" key="2">
    <source>
        <dbReference type="Proteomes" id="UP000805649"/>
    </source>
</evidence>
<keyword evidence="2" id="KW-1185">Reference proteome</keyword>
<proteinExistence type="predicted"/>
<comment type="caution">
    <text evidence="1">The sequence shown here is derived from an EMBL/GenBank/DDBJ whole genome shotgun (WGS) entry which is preliminary data.</text>
</comment>
<organism evidence="1 2">
    <name type="scientific">Colletotrichum truncatum</name>
    <name type="common">Anthracnose fungus</name>
    <name type="synonym">Colletotrichum capsici</name>
    <dbReference type="NCBI Taxonomy" id="5467"/>
    <lineage>
        <taxon>Eukaryota</taxon>
        <taxon>Fungi</taxon>
        <taxon>Dikarya</taxon>
        <taxon>Ascomycota</taxon>
        <taxon>Pezizomycotina</taxon>
        <taxon>Sordariomycetes</taxon>
        <taxon>Hypocreomycetidae</taxon>
        <taxon>Glomerellales</taxon>
        <taxon>Glomerellaceae</taxon>
        <taxon>Colletotrichum</taxon>
        <taxon>Colletotrichum truncatum species complex</taxon>
    </lineage>
</organism>
<dbReference type="Proteomes" id="UP000805649">
    <property type="component" value="Unassembled WGS sequence"/>
</dbReference>
<sequence>MKLIHIATTASLWFFNCAAARQCPLESDCIQNLCTNFTYENGMKHKLSVEKPIVLTARCKNDANEDIITSLDLTKCIANVDGLLKWAEGLESEDSYLRLQCEKCPKKLSFFRGTMWSWLDLCKYPYEHL</sequence>
<protein>
    <submittedName>
        <fullName evidence="1">CVNH domain-containing protein</fullName>
    </submittedName>
</protein>
<accession>A0ACC3YSJ0</accession>
<name>A0ACC3YSJ0_COLTU</name>
<dbReference type="EMBL" id="VUJX02000006">
    <property type="protein sequence ID" value="KAL0934908.1"/>
    <property type="molecule type" value="Genomic_DNA"/>
</dbReference>
<gene>
    <name evidence="1" type="ORF">CTRU02_209499</name>
</gene>
<reference evidence="1 2" key="1">
    <citation type="journal article" date="2020" name="Phytopathology">
        <title>Genome Sequence Resources of Colletotrichum truncatum, C. plurivorum, C. musicola, and C. sojae: Four Species Pathogenic to Soybean (Glycine max).</title>
        <authorList>
            <person name="Rogerio F."/>
            <person name="Boufleur T.R."/>
            <person name="Ciampi-Guillardi M."/>
            <person name="Sukno S.A."/>
            <person name="Thon M.R."/>
            <person name="Massola Junior N.S."/>
            <person name="Baroncelli R."/>
        </authorList>
    </citation>
    <scope>NUCLEOTIDE SEQUENCE [LARGE SCALE GENOMIC DNA]</scope>
    <source>
        <strain evidence="1 2">CMES1059</strain>
    </source>
</reference>